<accession>D3QAJ5</accession>
<dbReference type="KEGG" id="sna:Snas_3107"/>
<dbReference type="STRING" id="446470.Snas_3107"/>
<dbReference type="eggNOG" id="COG0739">
    <property type="taxonomic scope" value="Bacteria"/>
</dbReference>
<feature type="domain" description="M23ase beta-sheet core" evidence="1">
    <location>
        <begin position="73"/>
        <end position="167"/>
    </location>
</feature>
<dbReference type="InterPro" id="IPR011055">
    <property type="entry name" value="Dup_hybrid_motif"/>
</dbReference>
<gene>
    <name evidence="2" type="ordered locus">Snas_3107</name>
</gene>
<dbReference type="Pfam" id="PF01551">
    <property type="entry name" value="Peptidase_M23"/>
    <property type="match status" value="1"/>
</dbReference>
<dbReference type="RefSeq" id="WP_013018349.1">
    <property type="nucleotide sequence ID" value="NC_013947.1"/>
</dbReference>
<keyword evidence="3" id="KW-1185">Reference proteome</keyword>
<organism evidence="2 3">
    <name type="scientific">Stackebrandtia nassauensis (strain DSM 44728 / CIP 108903 / NRRL B-16338 / NBRC 102104 / LLR-40K-21)</name>
    <dbReference type="NCBI Taxonomy" id="446470"/>
    <lineage>
        <taxon>Bacteria</taxon>
        <taxon>Bacillati</taxon>
        <taxon>Actinomycetota</taxon>
        <taxon>Actinomycetes</taxon>
        <taxon>Glycomycetales</taxon>
        <taxon>Glycomycetaceae</taxon>
        <taxon>Stackebrandtia</taxon>
    </lineage>
</organism>
<evidence type="ECO:0000313" key="2">
    <source>
        <dbReference type="EMBL" id="ADD42778.1"/>
    </source>
</evidence>
<evidence type="ECO:0000313" key="3">
    <source>
        <dbReference type="Proteomes" id="UP000000844"/>
    </source>
</evidence>
<dbReference type="CDD" id="cd12797">
    <property type="entry name" value="M23_peptidase"/>
    <property type="match status" value="1"/>
</dbReference>
<dbReference type="AlphaFoldDB" id="D3QAJ5"/>
<evidence type="ECO:0000259" key="1">
    <source>
        <dbReference type="Pfam" id="PF01551"/>
    </source>
</evidence>
<dbReference type="OrthoDB" id="1099523at2"/>
<dbReference type="SUPFAM" id="SSF51261">
    <property type="entry name" value="Duplicated hybrid motif"/>
    <property type="match status" value="1"/>
</dbReference>
<name>D3QAJ5_STANL</name>
<dbReference type="Proteomes" id="UP000000844">
    <property type="component" value="Chromosome"/>
</dbReference>
<proteinExistence type="predicted"/>
<dbReference type="HOGENOM" id="CLU_915009_0_0_11"/>
<dbReference type="InterPro" id="IPR016047">
    <property type="entry name" value="M23ase_b-sheet_dom"/>
</dbReference>
<protein>
    <submittedName>
        <fullName evidence="2">Peptidase M23</fullName>
    </submittedName>
</protein>
<dbReference type="EMBL" id="CP001778">
    <property type="protein sequence ID" value="ADD42778.1"/>
    <property type="molecule type" value="Genomic_DNA"/>
</dbReference>
<dbReference type="PANTHER" id="PTHR21666:SF270">
    <property type="entry name" value="MUREIN HYDROLASE ACTIVATOR ENVC"/>
    <property type="match status" value="1"/>
</dbReference>
<dbReference type="InterPro" id="IPR050570">
    <property type="entry name" value="Cell_wall_metabolism_enzyme"/>
</dbReference>
<reference evidence="2 3" key="1">
    <citation type="journal article" date="2009" name="Stand. Genomic Sci.">
        <title>Complete genome sequence of Stackebrandtia nassauensis type strain (LLR-40K-21).</title>
        <authorList>
            <person name="Munk C."/>
            <person name="Lapidus A."/>
            <person name="Copeland A."/>
            <person name="Jando M."/>
            <person name="Mayilraj S."/>
            <person name="Glavina Del Rio T."/>
            <person name="Nolan M."/>
            <person name="Chen F."/>
            <person name="Lucas S."/>
            <person name="Tice H."/>
            <person name="Cheng J.F."/>
            <person name="Han C."/>
            <person name="Detter J.C."/>
            <person name="Bruce D."/>
            <person name="Goodwin L."/>
            <person name="Chain P."/>
            <person name="Pitluck S."/>
            <person name="Goker M."/>
            <person name="Ovchinikova G."/>
            <person name="Pati A."/>
            <person name="Ivanova N."/>
            <person name="Mavromatis K."/>
            <person name="Chen A."/>
            <person name="Palaniappan K."/>
            <person name="Land M."/>
            <person name="Hauser L."/>
            <person name="Chang Y.J."/>
            <person name="Jeffries C.D."/>
            <person name="Bristow J."/>
            <person name="Eisen J.A."/>
            <person name="Markowitz V."/>
            <person name="Hugenholtz P."/>
            <person name="Kyrpides N.C."/>
            <person name="Klenk H.P."/>
        </authorList>
    </citation>
    <scope>NUCLEOTIDE SEQUENCE [LARGE SCALE GENOMIC DNA]</scope>
    <source>
        <strain evidence="3">DSM 44728 / CIP 108903 / NRRL B-16338 / NBRC 102104 / LLR-40K-21</strain>
    </source>
</reference>
<dbReference type="PANTHER" id="PTHR21666">
    <property type="entry name" value="PEPTIDASE-RELATED"/>
    <property type="match status" value="1"/>
</dbReference>
<dbReference type="Gene3D" id="2.70.70.10">
    <property type="entry name" value="Glucose Permease (Domain IIA)"/>
    <property type="match status" value="1"/>
</dbReference>
<dbReference type="GO" id="GO:0004222">
    <property type="term" value="F:metalloendopeptidase activity"/>
    <property type="evidence" value="ECO:0007669"/>
    <property type="project" value="TreeGrafter"/>
</dbReference>
<sequence length="304" mass="31978">MSTDTTRPGRRLRRWFTGRTKLSLLAVTVVAAVAVPVGFAVAEPETRAVNFEVPFGCGQSWEGQTRTNHNPQNSIDFNRAGDDGDAVASSAAGTVATVRDLGGSSYGKYVVVSHGSGWQTLYAHLKSFSVKVGQKVNTGSKIGTVGSTGGSTGPHLHYEQKLNGSAVKIKFDGKGAYYWGSRTYKSSNNCGGNPYSAEQVCGSGYKQVDSKAINAGGKRQGTVYLLYNASKGNNCVATMKAVSLGKKTATSAFLEVKGSKKVTDSGNFAYYSGPVRKYAKGTCVKWGGSVGSTTVNSGDWSHCG</sequence>